<evidence type="ECO:0000256" key="1">
    <source>
        <dbReference type="SAM" id="MobiDB-lite"/>
    </source>
</evidence>
<reference evidence="2 3" key="1">
    <citation type="journal article" date="2014" name="BMC Genomics">
        <title>Adaptive genomic structural variation in the grape powdery mildew pathogen, Erysiphe necator.</title>
        <authorList>
            <person name="Jones L."/>
            <person name="Riaz S."/>
            <person name="Morales-Cruz A."/>
            <person name="Amrine K.C."/>
            <person name="McGuire B."/>
            <person name="Gubler W.D."/>
            <person name="Walker M.A."/>
            <person name="Cantu D."/>
        </authorList>
    </citation>
    <scope>NUCLEOTIDE SEQUENCE [LARGE SCALE GENOMIC DNA]</scope>
    <source>
        <strain evidence="3">c</strain>
    </source>
</reference>
<dbReference type="AlphaFoldDB" id="A0A0B1P9W9"/>
<accession>A0A0B1P9W9</accession>
<comment type="caution">
    <text evidence="2">The sequence shown here is derived from an EMBL/GenBank/DDBJ whole genome shotgun (WGS) entry which is preliminary data.</text>
</comment>
<protein>
    <submittedName>
        <fullName evidence="2">Uncharacterized protein</fullName>
    </submittedName>
</protein>
<dbReference type="EMBL" id="JNVN01000556">
    <property type="protein sequence ID" value="KHJ35048.1"/>
    <property type="molecule type" value="Genomic_DNA"/>
</dbReference>
<proteinExistence type="predicted"/>
<organism evidence="2 3">
    <name type="scientific">Uncinula necator</name>
    <name type="common">Grape powdery mildew</name>
    <dbReference type="NCBI Taxonomy" id="52586"/>
    <lineage>
        <taxon>Eukaryota</taxon>
        <taxon>Fungi</taxon>
        <taxon>Dikarya</taxon>
        <taxon>Ascomycota</taxon>
        <taxon>Pezizomycotina</taxon>
        <taxon>Leotiomycetes</taxon>
        <taxon>Erysiphales</taxon>
        <taxon>Erysiphaceae</taxon>
        <taxon>Erysiphe</taxon>
    </lineage>
</organism>
<name>A0A0B1P9W9_UNCNE</name>
<gene>
    <name evidence="2" type="ORF">EV44_g4755</name>
</gene>
<evidence type="ECO:0000313" key="3">
    <source>
        <dbReference type="Proteomes" id="UP000030854"/>
    </source>
</evidence>
<sequence>MALSNVSTPMGTQDLAQLIIRSCNIQSRLVNPTNSGKYVKKWMAKYFLYVKKLMIDVPNRKLVKKPQSSKRSLREKNSYCCEIDTPDSGKTYLKPVLSNKADHPRKKIKIRPIIISEIEVQLSPSEINSLELSNKPCIALGDLTCTNYETLSTIKTSRSDVSFSRCISPTIERYREGIYRASQALSKTDDTARVRTRSKHSYKKYHRNDATSHLQNSWKQSGYISIQAQKPPRHQESCQTAQHHPILPTKRIGRKNYYVFTFPKPPTGPGLASLFHQLTPKKGYYLQVIVKYNDQMKDPLWATLLQSALSESCVKELCIAIGRMYVKFNLGATNHIKTQQNLRDVSKAISILNKNIKAGGQSLRNMVNFLLKKLEKDSIEGKWGKREQSRRGKRASSNPVGYGIYLS</sequence>
<dbReference type="HOGENOM" id="CLU_676516_0_0_1"/>
<feature type="region of interest" description="Disordered" evidence="1">
    <location>
        <begin position="382"/>
        <end position="407"/>
    </location>
</feature>
<evidence type="ECO:0000313" key="2">
    <source>
        <dbReference type="EMBL" id="KHJ35048.1"/>
    </source>
</evidence>
<dbReference type="Proteomes" id="UP000030854">
    <property type="component" value="Unassembled WGS sequence"/>
</dbReference>
<keyword evidence="3" id="KW-1185">Reference proteome</keyword>